<dbReference type="SUPFAM" id="SSF50156">
    <property type="entry name" value="PDZ domain-like"/>
    <property type="match status" value="1"/>
</dbReference>
<feature type="chain" id="PRO_5041319536" description="PDZ domain-containing protein" evidence="2">
    <location>
        <begin position="19"/>
        <end position="899"/>
    </location>
</feature>
<feature type="region of interest" description="Disordered" evidence="1">
    <location>
        <begin position="779"/>
        <end position="806"/>
    </location>
</feature>
<feature type="signal peptide" evidence="2">
    <location>
        <begin position="1"/>
        <end position="18"/>
    </location>
</feature>
<feature type="compositionally biased region" description="Low complexity" evidence="1">
    <location>
        <begin position="836"/>
        <end position="856"/>
    </location>
</feature>
<feature type="compositionally biased region" description="Low complexity" evidence="1">
    <location>
        <begin position="506"/>
        <end position="520"/>
    </location>
</feature>
<evidence type="ECO:0000256" key="2">
    <source>
        <dbReference type="SAM" id="SignalP"/>
    </source>
</evidence>
<dbReference type="InterPro" id="IPR001478">
    <property type="entry name" value="PDZ"/>
</dbReference>
<accession>A0AA36I9D3</accession>
<reference evidence="4" key="1">
    <citation type="submission" date="2023-08" db="EMBL/GenBank/DDBJ databases">
        <authorList>
            <person name="Chen Y."/>
            <person name="Shah S."/>
            <person name="Dougan E. K."/>
            <person name="Thang M."/>
            <person name="Chan C."/>
        </authorList>
    </citation>
    <scope>NUCLEOTIDE SEQUENCE</scope>
</reference>
<organism evidence="4 5">
    <name type="scientific">Effrenium voratum</name>
    <dbReference type="NCBI Taxonomy" id="2562239"/>
    <lineage>
        <taxon>Eukaryota</taxon>
        <taxon>Sar</taxon>
        <taxon>Alveolata</taxon>
        <taxon>Dinophyceae</taxon>
        <taxon>Suessiales</taxon>
        <taxon>Symbiodiniaceae</taxon>
        <taxon>Effrenium</taxon>
    </lineage>
</organism>
<evidence type="ECO:0000313" key="5">
    <source>
        <dbReference type="Proteomes" id="UP001178507"/>
    </source>
</evidence>
<dbReference type="AlphaFoldDB" id="A0AA36I9D3"/>
<evidence type="ECO:0000259" key="3">
    <source>
        <dbReference type="PROSITE" id="PS50106"/>
    </source>
</evidence>
<feature type="region of interest" description="Disordered" evidence="1">
    <location>
        <begin position="836"/>
        <end position="861"/>
    </location>
</feature>
<feature type="domain" description="PDZ" evidence="3">
    <location>
        <begin position="620"/>
        <end position="685"/>
    </location>
</feature>
<feature type="region of interest" description="Disordered" evidence="1">
    <location>
        <begin position="493"/>
        <end position="520"/>
    </location>
</feature>
<evidence type="ECO:0000256" key="1">
    <source>
        <dbReference type="SAM" id="MobiDB-lite"/>
    </source>
</evidence>
<dbReference type="EMBL" id="CAUJNA010000922">
    <property type="protein sequence ID" value="CAJ1382613.1"/>
    <property type="molecule type" value="Genomic_DNA"/>
</dbReference>
<dbReference type="Pfam" id="PF13578">
    <property type="entry name" value="Methyltransf_24"/>
    <property type="match status" value="1"/>
</dbReference>
<dbReference type="SUPFAM" id="SSF53335">
    <property type="entry name" value="S-adenosyl-L-methionine-dependent methyltransferases"/>
    <property type="match status" value="1"/>
</dbReference>
<dbReference type="Gene3D" id="3.40.50.150">
    <property type="entry name" value="Vaccinia Virus protein VP39"/>
    <property type="match status" value="1"/>
</dbReference>
<sequence>MGQHAMFRLAGLWVVGEAACNVPPEHLLQCCCGGSPADLIRGHPDCWFLYQLDGSSWQGCCGPKGFSGLRECFPWQRNHSVAVEDFTLDKSSASFVVDLPETQPFRKLWALIQEASPHLTQQQHGLVFENLFSVMWEHPAWSTPAILAEDSYASLVLSQCDRFPAGLGLVSRLQLARLRLLRPVAKFLWATKEIALALWRPSGAGALRAARAVLRSAASPAERSAAEAAGGAAWLGTEPRAAAQVLQQIPEFVRLVRAASREGYHKVVQANQLFILLLHDLEHLVTSAPAGKPLPLLHFDTRACCHRSEVLKLLLGDLRRELPEERLSVVEIGVGWGVTSYYAMSADANLQYLGIDPHVYPGKQADAVTAVPGWALSAAASARLIYERLGGQLIRGLNERVAKRVANESVHLVFIDGRHDAKSVRRDLRSWLPKVVPGGFVVGHDFSFDWPGVAEAVCAWRAGRVVSFGADHTFWWRKVAFALGFGRCGQPYPESRAQDRQRPVTRAQSAARSSRAPAAKAVKTPYPIPGDVGYYQRADVKGRIKKPKLDKDMAKLRDLFTYCEVANFREVRAMVSHYPYLLGLTDAHGFSALHHAVMSGDSLFISKVLELYRDPKTFSLKNLVYETEEELLRDMELGVKVVGRKTEDSEATVKVMSIGPGSKAEEAGLMPGDDLEACSGTGFLSYRQPPPISLDVLESLQSRHVSTSFGFPVTMEFRGNAAVEILAKDGWTPCHGAAGRGAHSDKQILWQLLSEEEKAQLVQDMTGCTPHHWSQIEQRMRQRSKRRPLSAGPCGGTRRPAKTKGTTLRPFTAKPVIAPHSRDAEDILRAAPRLSAAPAPCVSRPVSPSAEASSPVHRTSVSAKDVAAMLSKLAHSGTARAWEKNDKNVLTLPRAEARA</sequence>
<comment type="caution">
    <text evidence="4">The sequence shown here is derived from an EMBL/GenBank/DDBJ whole genome shotgun (WGS) entry which is preliminary data.</text>
</comment>
<name>A0AA36I9D3_9DINO</name>
<evidence type="ECO:0000313" key="4">
    <source>
        <dbReference type="EMBL" id="CAJ1382613.1"/>
    </source>
</evidence>
<dbReference type="SUPFAM" id="SSF48403">
    <property type="entry name" value="Ankyrin repeat"/>
    <property type="match status" value="1"/>
</dbReference>
<keyword evidence="2" id="KW-0732">Signal</keyword>
<dbReference type="Proteomes" id="UP001178507">
    <property type="component" value="Unassembled WGS sequence"/>
</dbReference>
<dbReference type="PROSITE" id="PS50106">
    <property type="entry name" value="PDZ"/>
    <property type="match status" value="1"/>
</dbReference>
<dbReference type="Gene3D" id="1.25.40.20">
    <property type="entry name" value="Ankyrin repeat-containing domain"/>
    <property type="match status" value="1"/>
</dbReference>
<proteinExistence type="predicted"/>
<dbReference type="InterPro" id="IPR036770">
    <property type="entry name" value="Ankyrin_rpt-contain_sf"/>
</dbReference>
<protein>
    <recommendedName>
        <fullName evidence="3">PDZ domain-containing protein</fullName>
    </recommendedName>
</protein>
<keyword evidence="5" id="KW-1185">Reference proteome</keyword>
<dbReference type="InterPro" id="IPR029063">
    <property type="entry name" value="SAM-dependent_MTases_sf"/>
</dbReference>
<gene>
    <name evidence="4" type="ORF">EVOR1521_LOCUS9954</name>
</gene>
<dbReference type="InterPro" id="IPR036034">
    <property type="entry name" value="PDZ_sf"/>
</dbReference>